<sequence length="402" mass="45663">MLCQMEPTSISEVCVSSEETTSQTITPTHYESNNTARNVVGVRGRKKLSAQLTSTSTDDEMEMEMEVEVEPDTRKFTNGQVTPYAMEDTYVDSDIHSPYAPTGSHERTHTPNLSHESTPESTPEGASFAHNDVKPEAQHAREKLDLGFMWAQDRDRFLADRARQQRDMYMCHTREMHDLQIRQHAEVAHWTDYFAYTKRTQWHMSGHERDDTETNVTNEGHEQGGNEADVTDIVQAQYMRDMRMRHESEMHRVVAHHTREVQQWRAYFDGVLCTMEDDTEVACERIVQATASGTNTGDYIVKCGDCRTTLTQDDYFWCQGCKMATCASCKGASCHVCEEELCDGCLGSWEQGCGSCAINDVVRCCELKTMYCGQQECTAHAAQHADHCDCETAGQDRERYTS</sequence>
<gene>
    <name evidence="2" type="ORF">SARC_12242</name>
</gene>
<keyword evidence="3" id="KW-1185">Reference proteome</keyword>
<proteinExistence type="predicted"/>
<protein>
    <submittedName>
        <fullName evidence="2">Uncharacterized protein</fullName>
    </submittedName>
</protein>
<feature type="compositionally biased region" description="Polar residues" evidence="1">
    <location>
        <begin position="110"/>
        <end position="121"/>
    </location>
</feature>
<feature type="region of interest" description="Disordered" evidence="1">
    <location>
        <begin position="205"/>
        <end position="225"/>
    </location>
</feature>
<dbReference type="GeneID" id="25912746"/>
<evidence type="ECO:0000256" key="1">
    <source>
        <dbReference type="SAM" id="MobiDB-lite"/>
    </source>
</evidence>
<feature type="region of interest" description="Disordered" evidence="1">
    <location>
        <begin position="93"/>
        <end position="129"/>
    </location>
</feature>
<name>A0A0L0FEQ7_9EUKA</name>
<dbReference type="AlphaFoldDB" id="A0A0L0FEQ7"/>
<dbReference type="EMBL" id="KQ243764">
    <property type="protein sequence ID" value="KNC75230.1"/>
    <property type="molecule type" value="Genomic_DNA"/>
</dbReference>
<dbReference type="Proteomes" id="UP000054560">
    <property type="component" value="Unassembled WGS sequence"/>
</dbReference>
<organism evidence="2 3">
    <name type="scientific">Sphaeroforma arctica JP610</name>
    <dbReference type="NCBI Taxonomy" id="667725"/>
    <lineage>
        <taxon>Eukaryota</taxon>
        <taxon>Ichthyosporea</taxon>
        <taxon>Ichthyophonida</taxon>
        <taxon>Sphaeroforma</taxon>
    </lineage>
</organism>
<evidence type="ECO:0000313" key="3">
    <source>
        <dbReference type="Proteomes" id="UP000054560"/>
    </source>
</evidence>
<evidence type="ECO:0000313" key="2">
    <source>
        <dbReference type="EMBL" id="KNC75230.1"/>
    </source>
</evidence>
<dbReference type="RefSeq" id="XP_014149132.1">
    <property type="nucleotide sequence ID" value="XM_014293657.1"/>
</dbReference>
<accession>A0A0L0FEQ7</accession>
<reference evidence="2 3" key="1">
    <citation type="submission" date="2011-02" db="EMBL/GenBank/DDBJ databases">
        <title>The Genome Sequence of Sphaeroforma arctica JP610.</title>
        <authorList>
            <consortium name="The Broad Institute Genome Sequencing Platform"/>
            <person name="Russ C."/>
            <person name="Cuomo C."/>
            <person name="Young S.K."/>
            <person name="Zeng Q."/>
            <person name="Gargeya S."/>
            <person name="Alvarado L."/>
            <person name="Berlin A."/>
            <person name="Chapman S.B."/>
            <person name="Chen Z."/>
            <person name="Freedman E."/>
            <person name="Gellesch M."/>
            <person name="Goldberg J."/>
            <person name="Griggs A."/>
            <person name="Gujja S."/>
            <person name="Heilman E."/>
            <person name="Heiman D."/>
            <person name="Howarth C."/>
            <person name="Mehta T."/>
            <person name="Neiman D."/>
            <person name="Pearson M."/>
            <person name="Roberts A."/>
            <person name="Saif S."/>
            <person name="Shea T."/>
            <person name="Shenoy N."/>
            <person name="Sisk P."/>
            <person name="Stolte C."/>
            <person name="Sykes S."/>
            <person name="White J."/>
            <person name="Yandava C."/>
            <person name="Burger G."/>
            <person name="Gray M.W."/>
            <person name="Holland P.W.H."/>
            <person name="King N."/>
            <person name="Lang F.B.F."/>
            <person name="Roger A.J."/>
            <person name="Ruiz-Trillo I."/>
            <person name="Haas B."/>
            <person name="Nusbaum C."/>
            <person name="Birren B."/>
        </authorList>
    </citation>
    <scope>NUCLEOTIDE SEQUENCE [LARGE SCALE GENOMIC DNA]</scope>
    <source>
        <strain evidence="2 3">JP610</strain>
    </source>
</reference>